<dbReference type="Proteomes" id="UP000018542">
    <property type="component" value="Chromosome"/>
</dbReference>
<evidence type="ECO:0000313" key="4">
    <source>
        <dbReference type="Proteomes" id="UP000018542"/>
    </source>
</evidence>
<dbReference type="OrthoDB" id="6159094at2"/>
<gene>
    <name evidence="3" type="ORF">W911_13270</name>
</gene>
<protein>
    <recommendedName>
        <fullName evidence="5">Secreted protein</fullName>
    </recommendedName>
</protein>
<evidence type="ECO:0000313" key="3">
    <source>
        <dbReference type="EMBL" id="AHB49160.1"/>
    </source>
</evidence>
<feature type="region of interest" description="Disordered" evidence="1">
    <location>
        <begin position="158"/>
        <end position="182"/>
    </location>
</feature>
<dbReference type="EMBL" id="CP006912">
    <property type="protein sequence ID" value="AHB49160.1"/>
    <property type="molecule type" value="Genomic_DNA"/>
</dbReference>
<organism evidence="3 4">
    <name type="scientific">Hyphomicrobium nitrativorans NL23</name>
    <dbReference type="NCBI Taxonomy" id="1029756"/>
    <lineage>
        <taxon>Bacteria</taxon>
        <taxon>Pseudomonadati</taxon>
        <taxon>Pseudomonadota</taxon>
        <taxon>Alphaproteobacteria</taxon>
        <taxon>Hyphomicrobiales</taxon>
        <taxon>Hyphomicrobiaceae</taxon>
        <taxon>Hyphomicrobium</taxon>
    </lineage>
</organism>
<dbReference type="PATRIC" id="fig|1029756.8.peg.2763"/>
<feature type="compositionally biased region" description="Basic and acidic residues" evidence="1">
    <location>
        <begin position="158"/>
        <end position="167"/>
    </location>
</feature>
<reference evidence="3 4" key="1">
    <citation type="journal article" date="2014" name="Genome Announc.">
        <title>Complete Genome Sequence of Hyphomicrobium nitrativorans Strain NL23, a Denitrifying Bacterium Isolated from Biofilm of a Methanol-Fed Denitrification System Treating Seawater at the Montreal Biodome.</title>
        <authorList>
            <person name="Martineau C."/>
            <person name="Villeneuve C."/>
            <person name="Mauffrey F."/>
            <person name="Villemur R."/>
        </authorList>
    </citation>
    <scope>NUCLEOTIDE SEQUENCE [LARGE SCALE GENOMIC DNA]</scope>
    <source>
        <strain evidence="3">NL23</strain>
    </source>
</reference>
<evidence type="ECO:0000256" key="2">
    <source>
        <dbReference type="SAM" id="SignalP"/>
    </source>
</evidence>
<dbReference type="HOGENOM" id="CLU_102129_0_0_5"/>
<accession>V5SGJ5</accession>
<keyword evidence="4" id="KW-1185">Reference proteome</keyword>
<feature type="chain" id="PRO_5004740796" description="Secreted protein" evidence="2">
    <location>
        <begin position="27"/>
        <end position="237"/>
    </location>
</feature>
<keyword evidence="2" id="KW-0732">Signal</keyword>
<evidence type="ECO:0008006" key="5">
    <source>
        <dbReference type="Google" id="ProtNLM"/>
    </source>
</evidence>
<name>V5SGJ5_9HYPH</name>
<evidence type="ECO:0000256" key="1">
    <source>
        <dbReference type="SAM" id="MobiDB-lite"/>
    </source>
</evidence>
<dbReference type="STRING" id="1029756.W911_13270"/>
<feature type="signal peptide" evidence="2">
    <location>
        <begin position="1"/>
        <end position="26"/>
    </location>
</feature>
<sequence length="237" mass="25914">MTSTAQNASIPSIVLGAAFLFGASFALQSAPAAAGGPAVTPMPAVGEPAPPPIDMTSAWPCVQRKVDTLSVAQIWDGPPIDDVKGWFLDTDVSALIEVLSSRRIPVDQAEGAVEAFAKEQPDDKKDERLTLLFAGLFDRATTQRRGVMAGIERYQRSQQERSRELERQSSAISTLQDKASTDDDAAAKLKDAQEKFDWAQRIFHERQTNIPLACELPVLIEERLFMLTRAIRNGMSS</sequence>
<dbReference type="AlphaFoldDB" id="V5SGJ5"/>
<dbReference type="RefSeq" id="WP_023787981.1">
    <property type="nucleotide sequence ID" value="NC_022997.1"/>
</dbReference>
<proteinExistence type="predicted"/>
<dbReference type="KEGG" id="hni:W911_13270"/>